<evidence type="ECO:0000256" key="1">
    <source>
        <dbReference type="SAM" id="MobiDB-lite"/>
    </source>
</evidence>
<evidence type="ECO:0000313" key="4">
    <source>
        <dbReference type="Proteomes" id="UP000539473"/>
    </source>
</evidence>
<reference evidence="2" key="4">
    <citation type="submission" date="2024-05" db="EMBL/GenBank/DDBJ databases">
        <authorList>
            <person name="Sun Q."/>
            <person name="Zhou Y."/>
        </authorList>
    </citation>
    <scope>NUCLEOTIDE SEQUENCE</scope>
    <source>
        <strain evidence="2">CGMCC 1.18437</strain>
    </source>
</reference>
<dbReference type="InterPro" id="IPR010985">
    <property type="entry name" value="Ribbon_hlx_hlx"/>
</dbReference>
<dbReference type="SUPFAM" id="SSF47598">
    <property type="entry name" value="Ribbon-helix-helix"/>
    <property type="match status" value="1"/>
</dbReference>
<comment type="caution">
    <text evidence="3">The sequence shown here is derived from an EMBL/GenBank/DDBJ whole genome shotgun (WGS) entry which is preliminary data.</text>
</comment>
<reference evidence="3 4" key="3">
    <citation type="submission" date="2020-08" db="EMBL/GenBank/DDBJ databases">
        <title>Genomic Encyclopedia of Type Strains, Phase IV (KMG-IV): sequencing the most valuable type-strain genomes for metagenomic binning, comparative biology and taxonomic classification.</title>
        <authorList>
            <person name="Goeker M."/>
        </authorList>
    </citation>
    <scope>NUCLEOTIDE SEQUENCE [LARGE SCALE GENOMIC DNA]</scope>
    <source>
        <strain evidence="3 4">DSM 27521</strain>
    </source>
</reference>
<dbReference type="Proteomes" id="UP000539473">
    <property type="component" value="Unassembled WGS sequence"/>
</dbReference>
<reference evidence="5" key="2">
    <citation type="journal article" date="2019" name="Int. J. Syst. Evol. Microbiol.">
        <title>The Global Catalogue of Microorganisms (GCM) 10K type strain sequencing project: providing services to taxonomists for standard genome sequencing and annotation.</title>
        <authorList>
            <consortium name="The Broad Institute Genomics Platform"/>
            <consortium name="The Broad Institute Genome Sequencing Center for Infectious Disease"/>
            <person name="Wu L."/>
            <person name="Ma J."/>
        </authorList>
    </citation>
    <scope>NUCLEOTIDE SEQUENCE [LARGE SCALE GENOMIC DNA]</scope>
    <source>
        <strain evidence="5">CGMCC 1.18437</strain>
    </source>
</reference>
<protein>
    <recommendedName>
        <fullName evidence="6">ParG</fullName>
    </recommendedName>
</protein>
<dbReference type="Proteomes" id="UP000619376">
    <property type="component" value="Unassembled WGS sequence"/>
</dbReference>
<feature type="region of interest" description="Disordered" evidence="1">
    <location>
        <begin position="1"/>
        <end position="37"/>
    </location>
</feature>
<proteinExistence type="predicted"/>
<dbReference type="Gene3D" id="1.10.1220.10">
    <property type="entry name" value="Met repressor-like"/>
    <property type="match status" value="1"/>
</dbReference>
<accession>A0A7W8KJZ8</accession>
<evidence type="ECO:0000313" key="2">
    <source>
        <dbReference type="EMBL" id="GHF61012.1"/>
    </source>
</evidence>
<dbReference type="GO" id="GO:0006355">
    <property type="term" value="P:regulation of DNA-templated transcription"/>
    <property type="evidence" value="ECO:0007669"/>
    <property type="project" value="InterPro"/>
</dbReference>
<evidence type="ECO:0000313" key="5">
    <source>
        <dbReference type="Proteomes" id="UP000619376"/>
    </source>
</evidence>
<dbReference type="InterPro" id="IPR013321">
    <property type="entry name" value="Arc_rbn_hlx_hlx"/>
</dbReference>
<dbReference type="EMBL" id="JACHFK010000014">
    <property type="protein sequence ID" value="MBB5378593.1"/>
    <property type="molecule type" value="Genomic_DNA"/>
</dbReference>
<dbReference type="EMBL" id="BNAJ01000015">
    <property type="protein sequence ID" value="GHF61012.1"/>
    <property type="molecule type" value="Genomic_DNA"/>
</dbReference>
<gene>
    <name evidence="2" type="ORF">GCM10017781_41420</name>
    <name evidence="3" type="ORF">HNQ07_004100</name>
</gene>
<name>A0A7W8KJZ8_9DEIO</name>
<organism evidence="3 4">
    <name type="scientific">Deinococcus metalli</name>
    <dbReference type="NCBI Taxonomy" id="1141878"/>
    <lineage>
        <taxon>Bacteria</taxon>
        <taxon>Thermotogati</taxon>
        <taxon>Deinococcota</taxon>
        <taxon>Deinococci</taxon>
        <taxon>Deinococcales</taxon>
        <taxon>Deinococcaceae</taxon>
        <taxon>Deinococcus</taxon>
    </lineage>
</organism>
<reference evidence="2" key="1">
    <citation type="journal article" date="2014" name="Int. J. Syst. Evol. Microbiol.">
        <title>Complete genome of a new Firmicutes species belonging to the dominant human colonic microbiota ('Ruminococcus bicirculans') reveals two chromosomes and a selective capacity to utilize plant glucans.</title>
        <authorList>
            <consortium name="NISC Comparative Sequencing Program"/>
            <person name="Wegmann U."/>
            <person name="Louis P."/>
            <person name="Goesmann A."/>
            <person name="Henrissat B."/>
            <person name="Duncan S.H."/>
            <person name="Flint H.J."/>
        </authorList>
    </citation>
    <scope>NUCLEOTIDE SEQUENCE</scope>
    <source>
        <strain evidence="2">CGMCC 1.18437</strain>
    </source>
</reference>
<dbReference type="RefSeq" id="WP_184115210.1">
    <property type="nucleotide sequence ID" value="NZ_BNAJ01000015.1"/>
</dbReference>
<dbReference type="AlphaFoldDB" id="A0A7W8KJZ8"/>
<evidence type="ECO:0008006" key="6">
    <source>
        <dbReference type="Google" id="ProtNLM"/>
    </source>
</evidence>
<keyword evidence="5" id="KW-1185">Reference proteome</keyword>
<evidence type="ECO:0000313" key="3">
    <source>
        <dbReference type="EMBL" id="MBB5378593.1"/>
    </source>
</evidence>
<sequence>MTKRPKLGAVFAGETTASPKPAPDIQGTPPPASVTPAAPTEKIVQLNVAVPESLRREVKIKALQRGQDMNTVVKELLTAWVKDLEK</sequence>